<evidence type="ECO:0000256" key="5">
    <source>
        <dbReference type="ARBA" id="ARBA00023024"/>
    </source>
</evidence>
<feature type="chain" id="PRO_5042951797" evidence="11">
    <location>
        <begin position="19"/>
        <end position="410"/>
    </location>
</feature>
<evidence type="ECO:0000256" key="2">
    <source>
        <dbReference type="ARBA" id="ARBA00004613"/>
    </source>
</evidence>
<evidence type="ECO:0000256" key="1">
    <source>
        <dbReference type="ARBA" id="ARBA00000822"/>
    </source>
</evidence>
<dbReference type="Pfam" id="PF00704">
    <property type="entry name" value="Glyco_hydro_18"/>
    <property type="match status" value="1"/>
</dbReference>
<proteinExistence type="inferred from homology"/>
<dbReference type="GO" id="GO:0000272">
    <property type="term" value="P:polysaccharide catabolic process"/>
    <property type="evidence" value="ECO:0007669"/>
    <property type="project" value="UniProtKB-KW"/>
</dbReference>
<dbReference type="EMBL" id="MU865372">
    <property type="protein sequence ID" value="KAK4225228.1"/>
    <property type="molecule type" value="Genomic_DNA"/>
</dbReference>
<comment type="catalytic activity">
    <reaction evidence="1">
        <text>Random endo-hydrolysis of N-acetyl-beta-D-glucosaminide (1-&gt;4)-beta-linkages in chitin and chitodextrins.</text>
        <dbReference type="EC" id="3.2.1.14"/>
    </reaction>
</comment>
<accession>A0AAN7GVI1</accession>
<dbReference type="GO" id="GO:0005576">
    <property type="term" value="C:extracellular region"/>
    <property type="evidence" value="ECO:0007669"/>
    <property type="project" value="UniProtKB-SubCell"/>
</dbReference>
<dbReference type="Gene3D" id="3.20.20.80">
    <property type="entry name" value="Glycosidases"/>
    <property type="match status" value="1"/>
</dbReference>
<comment type="subcellular location">
    <subcellularLocation>
        <location evidence="2">Secreted</location>
    </subcellularLocation>
</comment>
<gene>
    <name evidence="13" type="ORF">QBC38DRAFT_501530</name>
</gene>
<comment type="similarity">
    <text evidence="10">Belongs to the glycosyl hydrolase 18 family.</text>
</comment>
<evidence type="ECO:0000256" key="6">
    <source>
        <dbReference type="ARBA" id="ARBA00023277"/>
    </source>
</evidence>
<dbReference type="InterPro" id="IPR001579">
    <property type="entry name" value="Glyco_hydro_18_chit_AS"/>
</dbReference>
<organism evidence="13 14">
    <name type="scientific">Podospora fimiseda</name>
    <dbReference type="NCBI Taxonomy" id="252190"/>
    <lineage>
        <taxon>Eukaryota</taxon>
        <taxon>Fungi</taxon>
        <taxon>Dikarya</taxon>
        <taxon>Ascomycota</taxon>
        <taxon>Pezizomycotina</taxon>
        <taxon>Sordariomycetes</taxon>
        <taxon>Sordariomycetidae</taxon>
        <taxon>Sordariales</taxon>
        <taxon>Podosporaceae</taxon>
        <taxon>Podospora</taxon>
    </lineage>
</organism>
<comment type="caution">
    <text evidence="13">The sequence shown here is derived from an EMBL/GenBank/DDBJ whole genome shotgun (WGS) entry which is preliminary data.</text>
</comment>
<evidence type="ECO:0000256" key="3">
    <source>
        <dbReference type="ARBA" id="ARBA00022525"/>
    </source>
</evidence>
<dbReference type="PROSITE" id="PS51910">
    <property type="entry name" value="GH18_2"/>
    <property type="match status" value="1"/>
</dbReference>
<evidence type="ECO:0000256" key="8">
    <source>
        <dbReference type="ARBA" id="ARBA00023326"/>
    </source>
</evidence>
<keyword evidence="4 9" id="KW-0378">Hydrolase</keyword>
<dbReference type="Proteomes" id="UP001301958">
    <property type="component" value="Unassembled WGS sequence"/>
</dbReference>
<dbReference type="PROSITE" id="PS01095">
    <property type="entry name" value="GH18_1"/>
    <property type="match status" value="1"/>
</dbReference>
<dbReference type="GO" id="GO:0008843">
    <property type="term" value="F:endochitinase activity"/>
    <property type="evidence" value="ECO:0007669"/>
    <property type="project" value="UniProtKB-EC"/>
</dbReference>
<keyword evidence="5" id="KW-0146">Chitin degradation</keyword>
<sequence>MRQSLLYAVSLLANLVAAVPSPEQEVSRIDYKLPLNPELPRLVLYYQTTHDSSGRPISLLPLVTELGIALTHLIVCSFHIQEKGVIHLNDFPPHQPMFYTLWKETAILKKSGVKILGMVGGAAAGSYRNSTLGGDDSTFEYYYGQLRDAIQEYELDGLDIDVEQPMSQAKINRLIRRLKYDFGSNFIISLAPVASALHGGSNLSGFNYLRLEADLRHKISFYNAQLYNGFGTLRNMSVIDRFYKFGWDLQKIVLGQTTSRKNAFGIVPFDELNSTLVAMRDRYGQNSIGGIMGWEYFNSEPFGTERPWRWAQIMTAILRPWARVKLSITHQKAVGLVETWMESSRARFAEIERLRVLERIKNCQEARRRNNAEGMVIYCRPVKPTTLVSAVVPDVWNMTLNVDYMAMVNA</sequence>
<evidence type="ECO:0000256" key="9">
    <source>
        <dbReference type="RuleBase" id="RU000489"/>
    </source>
</evidence>
<reference evidence="13" key="1">
    <citation type="journal article" date="2023" name="Mol. Phylogenet. Evol.">
        <title>Genome-scale phylogeny and comparative genomics of the fungal order Sordariales.</title>
        <authorList>
            <person name="Hensen N."/>
            <person name="Bonometti L."/>
            <person name="Westerberg I."/>
            <person name="Brannstrom I.O."/>
            <person name="Guillou S."/>
            <person name="Cros-Aarteil S."/>
            <person name="Calhoun S."/>
            <person name="Haridas S."/>
            <person name="Kuo A."/>
            <person name="Mondo S."/>
            <person name="Pangilinan J."/>
            <person name="Riley R."/>
            <person name="LaButti K."/>
            <person name="Andreopoulos B."/>
            <person name="Lipzen A."/>
            <person name="Chen C."/>
            <person name="Yan M."/>
            <person name="Daum C."/>
            <person name="Ng V."/>
            <person name="Clum A."/>
            <person name="Steindorff A."/>
            <person name="Ohm R.A."/>
            <person name="Martin F."/>
            <person name="Silar P."/>
            <person name="Natvig D.O."/>
            <person name="Lalanne C."/>
            <person name="Gautier V."/>
            <person name="Ament-Velasquez S.L."/>
            <person name="Kruys A."/>
            <person name="Hutchinson M.I."/>
            <person name="Powell A.J."/>
            <person name="Barry K."/>
            <person name="Miller A.N."/>
            <person name="Grigoriev I.V."/>
            <person name="Debuchy R."/>
            <person name="Gladieux P."/>
            <person name="Hiltunen Thoren M."/>
            <person name="Johannesson H."/>
        </authorList>
    </citation>
    <scope>NUCLEOTIDE SEQUENCE</scope>
    <source>
        <strain evidence="13">CBS 990.96</strain>
    </source>
</reference>
<dbReference type="AlphaFoldDB" id="A0AAN7GVI1"/>
<keyword evidence="14" id="KW-1185">Reference proteome</keyword>
<evidence type="ECO:0000259" key="12">
    <source>
        <dbReference type="PROSITE" id="PS51910"/>
    </source>
</evidence>
<evidence type="ECO:0000313" key="14">
    <source>
        <dbReference type="Proteomes" id="UP001301958"/>
    </source>
</evidence>
<dbReference type="GO" id="GO:0006032">
    <property type="term" value="P:chitin catabolic process"/>
    <property type="evidence" value="ECO:0007669"/>
    <property type="project" value="UniProtKB-KW"/>
</dbReference>
<keyword evidence="7 9" id="KW-0326">Glycosidase</keyword>
<feature type="signal peptide" evidence="11">
    <location>
        <begin position="1"/>
        <end position="18"/>
    </location>
</feature>
<keyword evidence="8" id="KW-0624">Polysaccharide degradation</keyword>
<evidence type="ECO:0000256" key="7">
    <source>
        <dbReference type="ARBA" id="ARBA00023295"/>
    </source>
</evidence>
<dbReference type="InterPro" id="IPR001223">
    <property type="entry name" value="Glyco_hydro18_cat"/>
</dbReference>
<evidence type="ECO:0000313" key="13">
    <source>
        <dbReference type="EMBL" id="KAK4225228.1"/>
    </source>
</evidence>
<keyword evidence="6" id="KW-0119">Carbohydrate metabolism</keyword>
<dbReference type="SUPFAM" id="SSF51445">
    <property type="entry name" value="(Trans)glycosidases"/>
    <property type="match status" value="1"/>
</dbReference>
<protein>
    <submittedName>
        <fullName evidence="13">Glycoside hydrolase superfamily</fullName>
    </submittedName>
</protein>
<evidence type="ECO:0000256" key="10">
    <source>
        <dbReference type="RuleBase" id="RU004453"/>
    </source>
</evidence>
<name>A0AAN7GVI1_9PEZI</name>
<dbReference type="InterPro" id="IPR017853">
    <property type="entry name" value="GH"/>
</dbReference>
<keyword evidence="3" id="KW-0964">Secreted</keyword>
<evidence type="ECO:0000256" key="4">
    <source>
        <dbReference type="ARBA" id="ARBA00022801"/>
    </source>
</evidence>
<reference evidence="13" key="2">
    <citation type="submission" date="2023-05" db="EMBL/GenBank/DDBJ databases">
        <authorList>
            <consortium name="Lawrence Berkeley National Laboratory"/>
            <person name="Steindorff A."/>
            <person name="Hensen N."/>
            <person name="Bonometti L."/>
            <person name="Westerberg I."/>
            <person name="Brannstrom I.O."/>
            <person name="Guillou S."/>
            <person name="Cros-Aarteil S."/>
            <person name="Calhoun S."/>
            <person name="Haridas S."/>
            <person name="Kuo A."/>
            <person name="Mondo S."/>
            <person name="Pangilinan J."/>
            <person name="Riley R."/>
            <person name="Labutti K."/>
            <person name="Andreopoulos B."/>
            <person name="Lipzen A."/>
            <person name="Chen C."/>
            <person name="Yanf M."/>
            <person name="Daum C."/>
            <person name="Ng V."/>
            <person name="Clum A."/>
            <person name="Ohm R."/>
            <person name="Martin F."/>
            <person name="Silar P."/>
            <person name="Natvig D."/>
            <person name="Lalanne C."/>
            <person name="Gautier V."/>
            <person name="Ament-Velasquez S.L."/>
            <person name="Kruys A."/>
            <person name="Hutchinson M.I."/>
            <person name="Powell A.J."/>
            <person name="Barry K."/>
            <person name="Miller A.N."/>
            <person name="Grigoriev I.V."/>
            <person name="Debuchy R."/>
            <person name="Gladieux P."/>
            <person name="Thoren M.H."/>
            <person name="Johannesson H."/>
        </authorList>
    </citation>
    <scope>NUCLEOTIDE SEQUENCE</scope>
    <source>
        <strain evidence="13">CBS 990.96</strain>
    </source>
</reference>
<feature type="domain" description="GH18" evidence="12">
    <location>
        <begin position="40"/>
        <end position="321"/>
    </location>
</feature>
<keyword evidence="11" id="KW-0732">Signal</keyword>
<evidence type="ECO:0000256" key="11">
    <source>
        <dbReference type="SAM" id="SignalP"/>
    </source>
</evidence>